<dbReference type="EMBL" id="JALIEA010000012">
    <property type="protein sequence ID" value="MCJ7858254.1"/>
    <property type="molecule type" value="Genomic_DNA"/>
</dbReference>
<sequence>MARTIDSIQSDIERTREQLARTLDELSVRAAPKNLADEAKSQASHVLSQPKVQMIIGGVVAGVGLVVALTVAGRRNEKKQIKEIQRLLASARS</sequence>
<dbReference type="AlphaFoldDB" id="A0A9X2B1N8"/>
<comment type="caution">
    <text evidence="2">The sequence shown here is derived from an EMBL/GenBank/DDBJ whole genome shotgun (WGS) entry which is preliminary data.</text>
</comment>
<organism evidence="2 3">
    <name type="scientific">Corynebacterium kalidii</name>
    <dbReference type="NCBI Taxonomy" id="2931982"/>
    <lineage>
        <taxon>Bacteria</taxon>
        <taxon>Bacillati</taxon>
        <taxon>Actinomycetota</taxon>
        <taxon>Actinomycetes</taxon>
        <taxon>Mycobacteriales</taxon>
        <taxon>Corynebacteriaceae</taxon>
        <taxon>Corynebacterium</taxon>
    </lineage>
</organism>
<keyword evidence="3" id="KW-1185">Reference proteome</keyword>
<keyword evidence="1" id="KW-0812">Transmembrane</keyword>
<gene>
    <name evidence="2" type="ORF">MUN33_05910</name>
</gene>
<protein>
    <submittedName>
        <fullName evidence="2">DUF3618 domain-containing protein</fullName>
    </submittedName>
</protein>
<reference evidence="2" key="1">
    <citation type="submission" date="2022-04" db="EMBL/GenBank/DDBJ databases">
        <title>Corynebacterium kalidii LD5P10.</title>
        <authorList>
            <person name="Sun J.Q."/>
        </authorList>
    </citation>
    <scope>NUCLEOTIDE SEQUENCE</scope>
    <source>
        <strain evidence="2">LD5P10</strain>
    </source>
</reference>
<dbReference type="InterPro" id="IPR022062">
    <property type="entry name" value="DUF3618"/>
</dbReference>
<proteinExistence type="predicted"/>
<evidence type="ECO:0000313" key="3">
    <source>
        <dbReference type="Proteomes" id="UP001139207"/>
    </source>
</evidence>
<dbReference type="Proteomes" id="UP001139207">
    <property type="component" value="Unassembled WGS sequence"/>
</dbReference>
<dbReference type="RefSeq" id="WP_244803988.1">
    <property type="nucleotide sequence ID" value="NZ_JALIEA010000012.1"/>
</dbReference>
<evidence type="ECO:0000313" key="2">
    <source>
        <dbReference type="EMBL" id="MCJ7858254.1"/>
    </source>
</evidence>
<evidence type="ECO:0000256" key="1">
    <source>
        <dbReference type="SAM" id="Phobius"/>
    </source>
</evidence>
<dbReference type="Pfam" id="PF12277">
    <property type="entry name" value="DUF3618"/>
    <property type="match status" value="1"/>
</dbReference>
<name>A0A9X2B1N8_9CORY</name>
<keyword evidence="1" id="KW-1133">Transmembrane helix</keyword>
<accession>A0A9X2B1N8</accession>
<feature type="transmembrane region" description="Helical" evidence="1">
    <location>
        <begin position="52"/>
        <end position="72"/>
    </location>
</feature>
<keyword evidence="1" id="KW-0472">Membrane</keyword>